<dbReference type="InterPro" id="IPR016155">
    <property type="entry name" value="Mopterin_synth/thiamin_S_b"/>
</dbReference>
<evidence type="ECO:0000256" key="7">
    <source>
        <dbReference type="ARBA" id="ARBA00049897"/>
    </source>
</evidence>
<dbReference type="Gene3D" id="3.20.20.70">
    <property type="entry name" value="Aldolase class I"/>
    <property type="match status" value="1"/>
</dbReference>
<reference evidence="9" key="1">
    <citation type="submission" date="2018-06" db="EMBL/GenBank/DDBJ databases">
        <authorList>
            <person name="Zhirakovskaya E."/>
        </authorList>
    </citation>
    <scope>NUCLEOTIDE SEQUENCE</scope>
</reference>
<dbReference type="Gene3D" id="3.10.20.30">
    <property type="match status" value="1"/>
</dbReference>
<dbReference type="AlphaFoldDB" id="A0A3B1D8X9"/>
<dbReference type="Pfam" id="PF02597">
    <property type="entry name" value="ThiS"/>
    <property type="match status" value="1"/>
</dbReference>
<protein>
    <recommendedName>
        <fullName evidence="3">thiazole synthase</fullName>
        <ecNumber evidence="3">2.8.1.10</ecNumber>
    </recommendedName>
</protein>
<evidence type="ECO:0000256" key="4">
    <source>
        <dbReference type="ARBA" id="ARBA00022679"/>
    </source>
</evidence>
<evidence type="ECO:0000256" key="5">
    <source>
        <dbReference type="ARBA" id="ARBA00022977"/>
    </source>
</evidence>
<dbReference type="CDD" id="cd04728">
    <property type="entry name" value="ThiG"/>
    <property type="match status" value="1"/>
</dbReference>
<dbReference type="InterPro" id="IPR010035">
    <property type="entry name" value="Thi_S"/>
</dbReference>
<keyword evidence="4 9" id="KW-0808">Transferase</keyword>
<comment type="function">
    <text evidence="1">Catalyzes the rearrangement of 1-deoxy-D-xylulose 5-phosphate (DXP) to produce the thiazole phosphate moiety of thiamine. Sulfur is provided by the thiocarboxylate moiety of the carrier protein ThiS. In vitro, sulfur can be provided by H(2)S.</text>
</comment>
<dbReference type="EMBL" id="UOGJ01000043">
    <property type="protein sequence ID" value="VAX35291.1"/>
    <property type="molecule type" value="Genomic_DNA"/>
</dbReference>
<evidence type="ECO:0000256" key="1">
    <source>
        <dbReference type="ARBA" id="ARBA00002834"/>
    </source>
</evidence>
<dbReference type="PANTHER" id="PTHR34266:SF2">
    <property type="entry name" value="THIAZOLE SYNTHASE"/>
    <property type="match status" value="1"/>
</dbReference>
<dbReference type="Pfam" id="PF05690">
    <property type="entry name" value="ThiG"/>
    <property type="match status" value="1"/>
</dbReference>
<dbReference type="SUPFAM" id="SSF54285">
    <property type="entry name" value="MoaD/ThiS"/>
    <property type="match status" value="1"/>
</dbReference>
<evidence type="ECO:0000256" key="3">
    <source>
        <dbReference type="ARBA" id="ARBA00011960"/>
    </source>
</evidence>
<sequence length="321" mass="34903">MKITLNGQHKEFNNIANVQDLVTQVCQHTNHIITEINGDIVKLEQRVSTLIKEGDTIELLNFVGGGQEGLKIADKTFQSRFFLGTGKFQNKTDLTESITASGCELVTVAVRRIDIKRHEENILEYIPQNITLMTNTSGARNAKEAIRIARIAKESGYGNWVKIEVINDSKYLLPDNHETIKATETLVKEGFVILPYVTPDIYVARELVKVGAAAVMPLGSLIGSNQGIQAKKMISILIQEIDIPIIVDAGIGAPSHAAEAMEMGAEAVLVNTAVATAQYPAQLAKAFGMAIEAGRLGYLSKLPETKNIANASSPLTGFLYK</sequence>
<dbReference type="GO" id="GO:1990107">
    <property type="term" value="F:thiazole synthase activity"/>
    <property type="evidence" value="ECO:0007669"/>
    <property type="project" value="UniProtKB-EC"/>
</dbReference>
<keyword evidence="6" id="KW-0704">Schiff base</keyword>
<dbReference type="HAMAP" id="MF_00443">
    <property type="entry name" value="ThiG"/>
    <property type="match status" value="1"/>
</dbReference>
<organism evidence="9">
    <name type="scientific">hydrothermal vent metagenome</name>
    <dbReference type="NCBI Taxonomy" id="652676"/>
    <lineage>
        <taxon>unclassified sequences</taxon>
        <taxon>metagenomes</taxon>
        <taxon>ecological metagenomes</taxon>
    </lineage>
</organism>
<keyword evidence="5" id="KW-0784">Thiamine biosynthesis</keyword>
<proteinExistence type="inferred from homology"/>
<evidence type="ECO:0000256" key="6">
    <source>
        <dbReference type="ARBA" id="ARBA00023270"/>
    </source>
</evidence>
<gene>
    <name evidence="9" type="ORF">MNBD_UNCLBAC01-1752</name>
</gene>
<evidence type="ECO:0000313" key="9">
    <source>
        <dbReference type="EMBL" id="VAX35291.1"/>
    </source>
</evidence>
<feature type="domain" description="Thiazole synthase ThiG" evidence="8">
    <location>
        <begin position="71"/>
        <end position="314"/>
    </location>
</feature>
<accession>A0A3B1D8X9</accession>
<evidence type="ECO:0000256" key="2">
    <source>
        <dbReference type="ARBA" id="ARBA00004948"/>
    </source>
</evidence>
<dbReference type="PANTHER" id="PTHR34266">
    <property type="entry name" value="THIAZOLE SYNTHASE"/>
    <property type="match status" value="1"/>
</dbReference>
<dbReference type="InterPro" id="IPR008867">
    <property type="entry name" value="ThiG"/>
</dbReference>
<name>A0A3B1D8X9_9ZZZZ</name>
<dbReference type="InterPro" id="IPR012675">
    <property type="entry name" value="Beta-grasp_dom_sf"/>
</dbReference>
<dbReference type="InterPro" id="IPR033983">
    <property type="entry name" value="Thiazole_synthase_ThiG"/>
</dbReference>
<dbReference type="SUPFAM" id="SSF110399">
    <property type="entry name" value="ThiG-like"/>
    <property type="match status" value="1"/>
</dbReference>
<dbReference type="InterPro" id="IPR013785">
    <property type="entry name" value="Aldolase_TIM"/>
</dbReference>
<dbReference type="EC" id="2.8.1.10" evidence="3"/>
<dbReference type="InterPro" id="IPR003749">
    <property type="entry name" value="ThiS/MoaD-like"/>
</dbReference>
<dbReference type="NCBIfam" id="TIGR01683">
    <property type="entry name" value="thiS"/>
    <property type="match status" value="1"/>
</dbReference>
<comment type="catalytic activity">
    <reaction evidence="7">
        <text>[ThiS sulfur-carrier protein]-C-terminal-Gly-aminoethanethioate + 2-iminoacetate + 1-deoxy-D-xylulose 5-phosphate = [ThiS sulfur-carrier protein]-C-terminal Gly-Gly + 2-[(2R,5Z)-2-carboxy-4-methylthiazol-5(2H)-ylidene]ethyl phosphate + 2 H2O + H(+)</text>
        <dbReference type="Rhea" id="RHEA:26297"/>
        <dbReference type="Rhea" id="RHEA-COMP:12909"/>
        <dbReference type="Rhea" id="RHEA-COMP:19908"/>
        <dbReference type="ChEBI" id="CHEBI:15377"/>
        <dbReference type="ChEBI" id="CHEBI:15378"/>
        <dbReference type="ChEBI" id="CHEBI:57792"/>
        <dbReference type="ChEBI" id="CHEBI:62899"/>
        <dbReference type="ChEBI" id="CHEBI:77846"/>
        <dbReference type="ChEBI" id="CHEBI:90778"/>
        <dbReference type="ChEBI" id="CHEBI:232372"/>
        <dbReference type="EC" id="2.8.1.10"/>
    </reaction>
</comment>
<evidence type="ECO:0000259" key="8">
    <source>
        <dbReference type="Pfam" id="PF05690"/>
    </source>
</evidence>
<dbReference type="CDD" id="cd00565">
    <property type="entry name" value="Ubl_ThiS"/>
    <property type="match status" value="1"/>
</dbReference>
<comment type="pathway">
    <text evidence="2">Cofactor biosynthesis; thiamine diphosphate biosynthesis.</text>
</comment>